<keyword evidence="7" id="KW-0378">Hydrolase</keyword>
<evidence type="ECO:0000256" key="2">
    <source>
        <dbReference type="ARBA" id="ARBA00004609"/>
    </source>
</evidence>
<dbReference type="eggNOG" id="ENOG502S2CW">
    <property type="taxonomic scope" value="Eukaryota"/>
</dbReference>
<keyword evidence="10" id="KW-0449">Lipoprotein</keyword>
<dbReference type="PANTHER" id="PTHR46471">
    <property type="entry name" value="CHITIN DEACETYLASE"/>
    <property type="match status" value="1"/>
</dbReference>
<dbReference type="KEGG" id="cci:CC1G_02571"/>
<comment type="cofactor">
    <cofactor evidence="1">
        <name>Co(2+)</name>
        <dbReference type="ChEBI" id="CHEBI:48828"/>
    </cofactor>
</comment>
<keyword evidence="9" id="KW-0119">Carbohydrate metabolism</keyword>
<proteinExistence type="predicted"/>
<evidence type="ECO:0000256" key="7">
    <source>
        <dbReference type="ARBA" id="ARBA00022801"/>
    </source>
</evidence>
<dbReference type="GO" id="GO:0046872">
    <property type="term" value="F:metal ion binding"/>
    <property type="evidence" value="ECO:0007669"/>
    <property type="project" value="UniProtKB-KW"/>
</dbReference>
<name>A8PB66_COPC7</name>
<dbReference type="SUPFAM" id="SSF88713">
    <property type="entry name" value="Glycoside hydrolase/deacetylase"/>
    <property type="match status" value="1"/>
</dbReference>
<dbReference type="InParanoid" id="A8PB66"/>
<keyword evidence="3" id="KW-1003">Cell membrane</keyword>
<keyword evidence="6 13" id="KW-0732">Signal</keyword>
<feature type="chain" id="PRO_5002724730" description="NodB homology domain-containing protein" evidence="13">
    <location>
        <begin position="22"/>
        <end position="288"/>
    </location>
</feature>
<evidence type="ECO:0000256" key="10">
    <source>
        <dbReference type="ARBA" id="ARBA00023288"/>
    </source>
</evidence>
<protein>
    <recommendedName>
        <fullName evidence="14">NodB homology domain-containing protein</fullName>
    </recommendedName>
</protein>
<dbReference type="GeneID" id="6016737"/>
<evidence type="ECO:0000256" key="4">
    <source>
        <dbReference type="ARBA" id="ARBA00022622"/>
    </source>
</evidence>
<evidence type="ECO:0000313" key="15">
    <source>
        <dbReference type="EMBL" id="EAU81555.2"/>
    </source>
</evidence>
<evidence type="ECO:0000256" key="6">
    <source>
        <dbReference type="ARBA" id="ARBA00022729"/>
    </source>
</evidence>
<accession>A8PB66</accession>
<evidence type="ECO:0000256" key="1">
    <source>
        <dbReference type="ARBA" id="ARBA00001941"/>
    </source>
</evidence>
<dbReference type="GO" id="GO:0098552">
    <property type="term" value="C:side of membrane"/>
    <property type="evidence" value="ECO:0007669"/>
    <property type="project" value="UniProtKB-KW"/>
</dbReference>
<evidence type="ECO:0000313" key="16">
    <source>
        <dbReference type="Proteomes" id="UP000001861"/>
    </source>
</evidence>
<dbReference type="InterPro" id="IPR011330">
    <property type="entry name" value="Glyco_hydro/deAcase_b/a-brl"/>
</dbReference>
<dbReference type="PROSITE" id="PS51677">
    <property type="entry name" value="NODB"/>
    <property type="match status" value="1"/>
</dbReference>
<reference evidence="15 16" key="1">
    <citation type="journal article" date="2010" name="Proc. Natl. Acad. Sci. U.S.A.">
        <title>Insights into evolution of multicellular fungi from the assembled chromosomes of the mushroom Coprinopsis cinerea (Coprinus cinereus).</title>
        <authorList>
            <person name="Stajich J.E."/>
            <person name="Wilke S.K."/>
            <person name="Ahren D."/>
            <person name="Au C.H."/>
            <person name="Birren B.W."/>
            <person name="Borodovsky M."/>
            <person name="Burns C."/>
            <person name="Canback B."/>
            <person name="Casselton L.A."/>
            <person name="Cheng C.K."/>
            <person name="Deng J."/>
            <person name="Dietrich F.S."/>
            <person name="Fargo D.C."/>
            <person name="Farman M.L."/>
            <person name="Gathman A.C."/>
            <person name="Goldberg J."/>
            <person name="Guigo R."/>
            <person name="Hoegger P.J."/>
            <person name="Hooker J.B."/>
            <person name="Huggins A."/>
            <person name="James T.Y."/>
            <person name="Kamada T."/>
            <person name="Kilaru S."/>
            <person name="Kodira C."/>
            <person name="Kues U."/>
            <person name="Kupfer D."/>
            <person name="Kwan H.S."/>
            <person name="Lomsadze A."/>
            <person name="Li W."/>
            <person name="Lilly W.W."/>
            <person name="Ma L.J."/>
            <person name="Mackey A.J."/>
            <person name="Manning G."/>
            <person name="Martin F."/>
            <person name="Muraguchi H."/>
            <person name="Natvig D.O."/>
            <person name="Palmerini H."/>
            <person name="Ramesh M.A."/>
            <person name="Rehmeyer C.J."/>
            <person name="Roe B.A."/>
            <person name="Shenoy N."/>
            <person name="Stanke M."/>
            <person name="Ter-Hovhannisyan V."/>
            <person name="Tunlid A."/>
            <person name="Velagapudi R."/>
            <person name="Vision T.J."/>
            <person name="Zeng Q."/>
            <person name="Zolan M.E."/>
            <person name="Pukkila P.J."/>
        </authorList>
    </citation>
    <scope>NUCLEOTIDE SEQUENCE [LARGE SCALE GENOMIC DNA]</scope>
    <source>
        <strain evidence="16">Okayama-7 / 130 / ATCC MYA-4618 / FGSC 9003</strain>
    </source>
</reference>
<keyword evidence="8" id="KW-0472">Membrane</keyword>
<feature type="domain" description="NodB homology" evidence="14">
    <location>
        <begin position="56"/>
        <end position="236"/>
    </location>
</feature>
<organism evidence="15 16">
    <name type="scientific">Coprinopsis cinerea (strain Okayama-7 / 130 / ATCC MYA-4618 / FGSC 9003)</name>
    <name type="common">Inky cap fungus</name>
    <name type="synonym">Hormographiella aspergillata</name>
    <dbReference type="NCBI Taxonomy" id="240176"/>
    <lineage>
        <taxon>Eukaryota</taxon>
        <taxon>Fungi</taxon>
        <taxon>Dikarya</taxon>
        <taxon>Basidiomycota</taxon>
        <taxon>Agaricomycotina</taxon>
        <taxon>Agaricomycetes</taxon>
        <taxon>Agaricomycetidae</taxon>
        <taxon>Agaricales</taxon>
        <taxon>Agaricineae</taxon>
        <taxon>Psathyrellaceae</taxon>
        <taxon>Coprinopsis</taxon>
    </lineage>
</organism>
<dbReference type="AlphaFoldDB" id="A8PB66"/>
<dbReference type="HOGENOM" id="CLU_021264_11_2_1"/>
<dbReference type="Pfam" id="PF01522">
    <property type="entry name" value="Polysacc_deac_1"/>
    <property type="match status" value="1"/>
</dbReference>
<gene>
    <name evidence="15" type="ORF">CC1G_02571</name>
</gene>
<evidence type="ECO:0000256" key="11">
    <source>
        <dbReference type="ARBA" id="ARBA00023316"/>
    </source>
</evidence>
<keyword evidence="16" id="KW-1185">Reference proteome</keyword>
<dbReference type="Gene3D" id="3.20.20.370">
    <property type="entry name" value="Glycoside hydrolase/deacetylase"/>
    <property type="match status" value="1"/>
</dbReference>
<dbReference type="VEuPathDB" id="FungiDB:CC1G_02571"/>
<evidence type="ECO:0000256" key="12">
    <source>
        <dbReference type="SAM" id="MobiDB-lite"/>
    </source>
</evidence>
<dbReference type="Proteomes" id="UP000001861">
    <property type="component" value="Unassembled WGS sequence"/>
</dbReference>
<evidence type="ECO:0000259" key="14">
    <source>
        <dbReference type="PROSITE" id="PS51677"/>
    </source>
</evidence>
<dbReference type="InterPro" id="IPR002509">
    <property type="entry name" value="NODB_dom"/>
</dbReference>
<evidence type="ECO:0000256" key="5">
    <source>
        <dbReference type="ARBA" id="ARBA00022723"/>
    </source>
</evidence>
<dbReference type="EMBL" id="AACS02000004">
    <property type="protein sequence ID" value="EAU81555.2"/>
    <property type="molecule type" value="Genomic_DNA"/>
</dbReference>
<dbReference type="GO" id="GO:0016810">
    <property type="term" value="F:hydrolase activity, acting on carbon-nitrogen (but not peptide) bonds"/>
    <property type="evidence" value="ECO:0007669"/>
    <property type="project" value="InterPro"/>
</dbReference>
<sequence>MKTFGGLLALLLFPLATRVMAAPTNGTINAVRDALKLHARQGGPQATVFSQCTVPNRVALTFDDGPYWYTEQVVDILDNAGAKGTFFVRSCIYDTEMSRQLKYAYDQGHQIGSHTWAHENLATLSWDDIHHQMWLVEQAVMRITGAYPAFMRPPFGSYNNLVLEASYIRGQHVVMWDMDSGDSVGVSIADQKDRFDDLVTNLPSTALTLQHDTQSKRSSRTLLPPSREQATNSSLSLNAWACRRTSGSGLLTLETRAGFVKSALTTNVNPAVTKFSWVGDFCNVLRST</sequence>
<comment type="caution">
    <text evidence="15">The sequence shown here is derived from an EMBL/GenBank/DDBJ whole genome shotgun (WGS) entry which is preliminary data.</text>
</comment>
<dbReference type="GO" id="GO:0005975">
    <property type="term" value="P:carbohydrate metabolic process"/>
    <property type="evidence" value="ECO:0007669"/>
    <property type="project" value="InterPro"/>
</dbReference>
<evidence type="ECO:0000256" key="13">
    <source>
        <dbReference type="SAM" id="SignalP"/>
    </source>
</evidence>
<dbReference type="OrthoDB" id="2125469at2759"/>
<keyword evidence="4" id="KW-0336">GPI-anchor</keyword>
<feature type="signal peptide" evidence="13">
    <location>
        <begin position="1"/>
        <end position="21"/>
    </location>
</feature>
<keyword evidence="5" id="KW-0479">Metal-binding</keyword>
<evidence type="ECO:0000256" key="9">
    <source>
        <dbReference type="ARBA" id="ARBA00023277"/>
    </source>
</evidence>
<keyword evidence="11" id="KW-0961">Cell wall biogenesis/degradation</keyword>
<comment type="subcellular location">
    <subcellularLocation>
        <location evidence="2">Cell membrane</location>
        <topology evidence="2">Lipid-anchor</topology>
        <topology evidence="2">GPI-anchor</topology>
    </subcellularLocation>
</comment>
<evidence type="ECO:0000256" key="8">
    <source>
        <dbReference type="ARBA" id="ARBA00023136"/>
    </source>
</evidence>
<dbReference type="GO" id="GO:0071555">
    <property type="term" value="P:cell wall organization"/>
    <property type="evidence" value="ECO:0007669"/>
    <property type="project" value="UniProtKB-KW"/>
</dbReference>
<dbReference type="GO" id="GO:0005886">
    <property type="term" value="C:plasma membrane"/>
    <property type="evidence" value="ECO:0007669"/>
    <property type="project" value="UniProtKB-SubCell"/>
</dbReference>
<feature type="region of interest" description="Disordered" evidence="12">
    <location>
        <begin position="210"/>
        <end position="230"/>
    </location>
</feature>
<dbReference type="PANTHER" id="PTHR46471:SF2">
    <property type="entry name" value="CHITIN DEACETYLASE-RELATED"/>
    <property type="match status" value="1"/>
</dbReference>
<dbReference type="RefSeq" id="XP_001840108.2">
    <property type="nucleotide sequence ID" value="XM_001840056.2"/>
</dbReference>
<keyword evidence="4" id="KW-0325">Glycoprotein</keyword>
<evidence type="ECO:0000256" key="3">
    <source>
        <dbReference type="ARBA" id="ARBA00022475"/>
    </source>
</evidence>